<name>A0A4Y1MT20_9PROT</name>
<feature type="compositionally biased region" description="Basic and acidic residues" evidence="1">
    <location>
        <begin position="64"/>
        <end position="73"/>
    </location>
</feature>
<proteinExistence type="predicted"/>
<accession>A0A4Y1MT20</accession>
<sequence length="125" mass="13287">MSPARTRCFSSLRKPRVATCSQGSGRRTTASTRTHGSPGSGDRLRSPAERGSGGRGGASPPERNAQRGRPDLRRRSRVAGARLPAHATFPVTDPLPRGPKRARRRASPGRTPWFPAGTGTPLIAV</sequence>
<evidence type="ECO:0000313" key="2">
    <source>
        <dbReference type="EMBL" id="AWV21141.1"/>
    </source>
</evidence>
<feature type="compositionally biased region" description="Low complexity" evidence="1">
    <location>
        <begin position="23"/>
        <end position="37"/>
    </location>
</feature>
<evidence type="ECO:0000256" key="1">
    <source>
        <dbReference type="SAM" id="MobiDB-lite"/>
    </source>
</evidence>
<feature type="compositionally biased region" description="Basic residues" evidence="1">
    <location>
        <begin position="98"/>
        <end position="107"/>
    </location>
</feature>
<gene>
    <name evidence="2" type="ORF">RADP37_03988</name>
</gene>
<reference evidence="2" key="1">
    <citation type="submission" date="2017-12" db="EMBL/GenBank/DDBJ databases">
        <authorList>
            <person name="Martens C."/>
            <person name="Dahlstrom E."/>
            <person name="Barbian K."/>
            <person name="Sykora L."/>
            <person name="Ricklefs S."/>
            <person name="Bruno D."/>
            <person name="Anzick I."/>
            <person name="Myles I."/>
            <person name="Datta S.K."/>
        </authorList>
    </citation>
    <scope>NUCLEOTIDE SEQUENCE</scope>
    <source>
        <strain evidence="2">AD2</strain>
    </source>
</reference>
<feature type="region of interest" description="Disordered" evidence="1">
    <location>
        <begin position="1"/>
        <end position="125"/>
    </location>
</feature>
<protein>
    <submittedName>
        <fullName evidence="2">Heme chaperone--apocytochrome heme-lyase</fullName>
        <ecNumber evidence="2">4.4.1.-</ecNumber>
    </submittedName>
</protein>
<organism evidence="2">
    <name type="scientific">Roseomonas mucosa</name>
    <dbReference type="NCBI Taxonomy" id="207340"/>
    <lineage>
        <taxon>Bacteria</taxon>
        <taxon>Pseudomonadati</taxon>
        <taxon>Pseudomonadota</taxon>
        <taxon>Alphaproteobacteria</taxon>
        <taxon>Acetobacterales</taxon>
        <taxon>Roseomonadaceae</taxon>
        <taxon>Roseomonas</taxon>
    </lineage>
</organism>
<dbReference type="EMBL" id="CP025189">
    <property type="protein sequence ID" value="AWV21141.1"/>
    <property type="molecule type" value="Genomic_DNA"/>
</dbReference>
<dbReference type="EC" id="4.4.1.-" evidence="2"/>
<dbReference type="AlphaFoldDB" id="A0A4Y1MT20"/>
<keyword evidence="2" id="KW-0456">Lyase</keyword>
<dbReference type="GO" id="GO:0016829">
    <property type="term" value="F:lyase activity"/>
    <property type="evidence" value="ECO:0007669"/>
    <property type="project" value="UniProtKB-KW"/>
</dbReference>